<keyword evidence="2" id="KW-0812">Transmembrane</keyword>
<keyword evidence="2" id="KW-0472">Membrane</keyword>
<evidence type="ECO:0000256" key="1">
    <source>
        <dbReference type="SAM" id="MobiDB-lite"/>
    </source>
</evidence>
<dbReference type="OrthoDB" id="5589796at2759"/>
<accession>A0A9W8E3J1</accession>
<name>A0A9W8E3J1_9FUNG</name>
<evidence type="ECO:0000256" key="2">
    <source>
        <dbReference type="SAM" id="Phobius"/>
    </source>
</evidence>
<comment type="caution">
    <text evidence="3">The sequence shown here is derived from an EMBL/GenBank/DDBJ whole genome shotgun (WGS) entry which is preliminary data.</text>
</comment>
<dbReference type="EMBL" id="JANBPY010003920">
    <property type="protein sequence ID" value="KAJ1949750.1"/>
    <property type="molecule type" value="Genomic_DNA"/>
</dbReference>
<keyword evidence="4" id="KW-1185">Reference proteome</keyword>
<feature type="transmembrane region" description="Helical" evidence="2">
    <location>
        <begin position="25"/>
        <end position="44"/>
    </location>
</feature>
<keyword evidence="2" id="KW-1133">Transmembrane helix</keyword>
<evidence type="ECO:0000313" key="3">
    <source>
        <dbReference type="EMBL" id="KAJ1949750.1"/>
    </source>
</evidence>
<gene>
    <name evidence="3" type="ORF">IWQ62_006683</name>
</gene>
<proteinExistence type="predicted"/>
<protein>
    <submittedName>
        <fullName evidence="3">Uncharacterized protein</fullName>
    </submittedName>
</protein>
<evidence type="ECO:0000313" key="4">
    <source>
        <dbReference type="Proteomes" id="UP001150925"/>
    </source>
</evidence>
<dbReference type="AlphaFoldDB" id="A0A9W8E3J1"/>
<reference evidence="3" key="1">
    <citation type="submission" date="2022-07" db="EMBL/GenBank/DDBJ databases">
        <title>Phylogenomic reconstructions and comparative analyses of Kickxellomycotina fungi.</title>
        <authorList>
            <person name="Reynolds N.K."/>
            <person name="Stajich J.E."/>
            <person name="Barry K."/>
            <person name="Grigoriev I.V."/>
            <person name="Crous P."/>
            <person name="Smith M.E."/>
        </authorList>
    </citation>
    <scope>NUCLEOTIDE SEQUENCE</scope>
    <source>
        <strain evidence="3">RSA 1196</strain>
    </source>
</reference>
<feature type="region of interest" description="Disordered" evidence="1">
    <location>
        <begin position="59"/>
        <end position="81"/>
    </location>
</feature>
<dbReference type="Proteomes" id="UP001150925">
    <property type="component" value="Unassembled WGS sequence"/>
</dbReference>
<organism evidence="3 4">
    <name type="scientific">Dispira parvispora</name>
    <dbReference type="NCBI Taxonomy" id="1520584"/>
    <lineage>
        <taxon>Eukaryota</taxon>
        <taxon>Fungi</taxon>
        <taxon>Fungi incertae sedis</taxon>
        <taxon>Zoopagomycota</taxon>
        <taxon>Kickxellomycotina</taxon>
        <taxon>Dimargaritomycetes</taxon>
        <taxon>Dimargaritales</taxon>
        <taxon>Dimargaritaceae</taxon>
        <taxon>Dispira</taxon>
    </lineage>
</organism>
<sequence length="81" mass="9079">MDHNEARRKHVGVAMSYLNNRHLRTPIAAFSMAVVLTLVTRYAIGIGQQERQRKMEIAWGTHPASKEVEDDPSTSSTSRTA</sequence>